<dbReference type="InterPro" id="IPR050385">
    <property type="entry name" value="Archaeal_FAD_synthase"/>
</dbReference>
<dbReference type="EMBL" id="JAARRL010000022">
    <property type="protein sequence ID" value="MBC1501438.1"/>
    <property type="molecule type" value="Genomic_DNA"/>
</dbReference>
<dbReference type="PANTHER" id="PTHR43793:SF1">
    <property type="entry name" value="FAD SYNTHASE"/>
    <property type="match status" value="1"/>
</dbReference>
<organism evidence="4 6">
    <name type="scientific">Listeria weihenstephanensis</name>
    <dbReference type="NCBI Taxonomy" id="1006155"/>
    <lineage>
        <taxon>Bacteria</taxon>
        <taxon>Bacillati</taxon>
        <taxon>Bacillota</taxon>
        <taxon>Bacilli</taxon>
        <taxon>Bacillales</taxon>
        <taxon>Listeriaceae</taxon>
        <taxon>Listeria</taxon>
    </lineage>
</organism>
<evidence type="ECO:0000256" key="1">
    <source>
        <dbReference type="ARBA" id="ARBA00022679"/>
    </source>
</evidence>
<dbReference type="Proteomes" id="UP000564536">
    <property type="component" value="Unassembled WGS sequence"/>
</dbReference>
<accession>A0A1S7FSF3</accession>
<dbReference type="GO" id="GO:0016779">
    <property type="term" value="F:nucleotidyltransferase activity"/>
    <property type="evidence" value="ECO:0007669"/>
    <property type="project" value="UniProtKB-KW"/>
</dbReference>
<evidence type="ECO:0000313" key="7">
    <source>
        <dbReference type="Proteomes" id="UP000564536"/>
    </source>
</evidence>
<dbReference type="Gene3D" id="3.40.50.620">
    <property type="entry name" value="HUPs"/>
    <property type="match status" value="1"/>
</dbReference>
<feature type="domain" description="Cytidyltransferase-like" evidence="3">
    <location>
        <begin position="8"/>
        <end position="133"/>
    </location>
</feature>
<dbReference type="KEGG" id="lwi:UE46_04655"/>
<proteinExistence type="predicted"/>
<name>A0A1S7FSF3_9LIST</name>
<evidence type="ECO:0000313" key="6">
    <source>
        <dbReference type="Proteomes" id="UP000223060"/>
    </source>
</evidence>
<protein>
    <submittedName>
        <fullName evidence="5">Adenylyltransferase/cytidyltransferase family protein</fullName>
    </submittedName>
    <submittedName>
        <fullName evidence="4">Glycerol-3-phosphate cytidylyltransferase</fullName>
    </submittedName>
</protein>
<keyword evidence="6" id="KW-1185">Reference proteome</keyword>
<reference evidence="5 7" key="3">
    <citation type="submission" date="2020-03" db="EMBL/GenBank/DDBJ databases">
        <title>Soil Listeria distribution.</title>
        <authorList>
            <person name="Liao J."/>
            <person name="Wiedmann M."/>
        </authorList>
    </citation>
    <scope>NUCLEOTIDE SEQUENCE [LARGE SCALE GENOMIC DNA]</scope>
    <source>
        <strain evidence="5 7">FSL L7-1523</strain>
    </source>
</reference>
<evidence type="ECO:0000259" key="3">
    <source>
        <dbReference type="Pfam" id="PF01467"/>
    </source>
</evidence>
<dbReference type="InterPro" id="IPR014729">
    <property type="entry name" value="Rossmann-like_a/b/a_fold"/>
</dbReference>
<reference evidence="4" key="2">
    <citation type="submission" date="2015-03" db="EMBL/GenBank/DDBJ databases">
        <authorList>
            <person name="Murphy D."/>
        </authorList>
    </citation>
    <scope>NUCLEOTIDE SEQUENCE [LARGE SCALE GENOMIC DNA]</scope>
    <source>
        <strain evidence="4">WS 4560</strain>
    </source>
</reference>
<sequence>MKKYKIGYTTGVYDMFHIGHLNLLKKAKEQCEYLIVGVTIDELVSYKNKEAIIPFEERMEIVSQISYVDQVVPQKNMNKMEAYEAHPFDVMFVGSDWQGSDTWNQLEQTFAEVGVDIHYLPYTSGTSSTALRSALQRINSKETVK</sequence>
<evidence type="ECO:0000313" key="4">
    <source>
        <dbReference type="EMBL" id="AQY50388.1"/>
    </source>
</evidence>
<dbReference type="Proteomes" id="UP000223060">
    <property type="component" value="Chromosome"/>
</dbReference>
<keyword evidence="1 4" id="KW-0808">Transferase</keyword>
<keyword evidence="2 4" id="KW-0548">Nucleotidyltransferase</keyword>
<evidence type="ECO:0000313" key="5">
    <source>
        <dbReference type="EMBL" id="MBC1501438.1"/>
    </source>
</evidence>
<dbReference type="SUPFAM" id="SSF52374">
    <property type="entry name" value="Nucleotidylyl transferase"/>
    <property type="match status" value="1"/>
</dbReference>
<dbReference type="RefSeq" id="WP_118907440.1">
    <property type="nucleotide sequence ID" value="NZ_CP011102.1"/>
</dbReference>
<dbReference type="AlphaFoldDB" id="A0A1S7FSF3"/>
<dbReference type="EMBL" id="CP011102">
    <property type="protein sequence ID" value="AQY50388.1"/>
    <property type="molecule type" value="Genomic_DNA"/>
</dbReference>
<dbReference type="Pfam" id="PF01467">
    <property type="entry name" value="CTP_transf_like"/>
    <property type="match status" value="1"/>
</dbReference>
<dbReference type="PANTHER" id="PTHR43793">
    <property type="entry name" value="FAD SYNTHASE"/>
    <property type="match status" value="1"/>
</dbReference>
<gene>
    <name evidence="5" type="ORF">HB943_12565</name>
    <name evidence="4" type="ORF">UE46_04655</name>
</gene>
<dbReference type="InterPro" id="IPR004821">
    <property type="entry name" value="Cyt_trans-like"/>
</dbReference>
<dbReference type="NCBIfam" id="TIGR00125">
    <property type="entry name" value="cyt_tran_rel"/>
    <property type="match status" value="1"/>
</dbReference>
<reference evidence="6" key="1">
    <citation type="submission" date="2015-03" db="EMBL/GenBank/DDBJ databases">
        <authorList>
            <person name="Ferrari E."/>
            <person name="Walter M.C."/>
            <person name="Huptas C."/>
            <person name="Scherer S."/>
            <person name="Mueller-Herbst S."/>
        </authorList>
    </citation>
    <scope>NUCLEOTIDE SEQUENCE [LARGE SCALE GENOMIC DNA]</scope>
    <source>
        <strain evidence="6">LWP01</strain>
    </source>
</reference>
<evidence type="ECO:0000256" key="2">
    <source>
        <dbReference type="ARBA" id="ARBA00022695"/>
    </source>
</evidence>